<dbReference type="SFLD" id="SFLDS00029">
    <property type="entry name" value="Radical_SAM"/>
    <property type="match status" value="1"/>
</dbReference>
<keyword evidence="3" id="KW-0408">Iron</keyword>
<dbReference type="SFLD" id="SFLDG01100">
    <property type="entry name" value="methyltransferase_(Class_D)"/>
    <property type="match status" value="1"/>
</dbReference>
<keyword evidence="1" id="KW-0949">S-adenosyl-L-methionine</keyword>
<reference evidence="6" key="1">
    <citation type="submission" date="2016-03" db="EMBL/GenBank/DDBJ databases">
        <authorList>
            <person name="Borrel G."/>
            <person name="Mccann A."/>
            <person name="O'Toole P.W."/>
        </authorList>
    </citation>
    <scope>NUCLEOTIDE SEQUENCE</scope>
    <source>
        <strain evidence="6">183</strain>
    </source>
</reference>
<dbReference type="Proteomes" id="UP000752814">
    <property type="component" value="Unassembled WGS sequence"/>
</dbReference>
<comment type="caution">
    <text evidence="6">The sequence shown here is derived from an EMBL/GenBank/DDBJ whole genome shotgun (WGS) entry which is preliminary data.</text>
</comment>
<dbReference type="InterPro" id="IPR013785">
    <property type="entry name" value="Aldolase_TIM"/>
</dbReference>
<dbReference type="Pfam" id="PF04055">
    <property type="entry name" value="Radical_SAM"/>
    <property type="match status" value="1"/>
</dbReference>
<dbReference type="PANTHER" id="PTHR43306:SF1">
    <property type="entry name" value="7,8-DIHYDRO-6-HYDROXYMETHYLPTERIN DIMETHYLTRANSFERASE"/>
    <property type="match status" value="1"/>
</dbReference>
<evidence type="ECO:0000259" key="5">
    <source>
        <dbReference type="PROSITE" id="PS51918"/>
    </source>
</evidence>
<dbReference type="PANTHER" id="PTHR43306">
    <property type="entry name" value="7,8-DIHYDRO-6-HYDROXYMETHYLPTERIN DIMETHYLTRANSFERASE"/>
    <property type="match status" value="1"/>
</dbReference>
<dbReference type="InterPro" id="IPR034471">
    <property type="entry name" value="GDGT/MA_synthase"/>
</dbReference>
<proteinExistence type="predicted"/>
<dbReference type="OMA" id="FCAYNLT"/>
<evidence type="ECO:0000256" key="1">
    <source>
        <dbReference type="ARBA" id="ARBA00022691"/>
    </source>
</evidence>
<dbReference type="SFLD" id="SFLDF00385">
    <property type="entry name" value="7_8-dihydro-6-hydroxymethylpte"/>
    <property type="match status" value="1"/>
</dbReference>
<dbReference type="RefSeq" id="WP_020449170.1">
    <property type="nucleotide sequence ID" value="NZ_CAYAXV010000005.1"/>
</dbReference>
<keyword evidence="4" id="KW-0411">Iron-sulfur</keyword>
<protein>
    <submittedName>
        <fullName evidence="6">Radical SAM protein</fullName>
    </submittedName>
</protein>
<evidence type="ECO:0000256" key="2">
    <source>
        <dbReference type="ARBA" id="ARBA00022723"/>
    </source>
</evidence>
<dbReference type="GeneID" id="41323703"/>
<name>A0A8J8TEY1_9ARCH</name>
<dbReference type="InterPro" id="IPR056488">
    <property type="entry name" value="Zn_ribbon_HMPTM"/>
</dbReference>
<dbReference type="EMBL" id="LVVT01000010">
    <property type="protein sequence ID" value="TQS83451.1"/>
    <property type="molecule type" value="Genomic_DNA"/>
</dbReference>
<evidence type="ECO:0000313" key="7">
    <source>
        <dbReference type="Proteomes" id="UP000752814"/>
    </source>
</evidence>
<dbReference type="Pfam" id="PF23545">
    <property type="entry name" value="Zn_ribbon_HMPTM"/>
    <property type="match status" value="1"/>
</dbReference>
<dbReference type="InterPro" id="IPR034474">
    <property type="entry name" value="Methyltransferase_Class_D"/>
</dbReference>
<dbReference type="GO" id="GO:0046872">
    <property type="term" value="F:metal ion binding"/>
    <property type="evidence" value="ECO:0007669"/>
    <property type="project" value="UniProtKB-KW"/>
</dbReference>
<dbReference type="PROSITE" id="PS51918">
    <property type="entry name" value="RADICAL_SAM"/>
    <property type="match status" value="1"/>
</dbReference>
<accession>A0A8J8TEY1</accession>
<dbReference type="GO" id="GO:0051539">
    <property type="term" value="F:4 iron, 4 sulfur cluster binding"/>
    <property type="evidence" value="ECO:0007669"/>
    <property type="project" value="InterPro"/>
</dbReference>
<dbReference type="CDD" id="cd01335">
    <property type="entry name" value="Radical_SAM"/>
    <property type="match status" value="1"/>
</dbReference>
<evidence type="ECO:0000313" key="6">
    <source>
        <dbReference type="EMBL" id="TQS83451.1"/>
    </source>
</evidence>
<dbReference type="InterPro" id="IPR058240">
    <property type="entry name" value="rSAM_sf"/>
</dbReference>
<dbReference type="GO" id="GO:0008168">
    <property type="term" value="F:methyltransferase activity"/>
    <property type="evidence" value="ECO:0007669"/>
    <property type="project" value="InterPro"/>
</dbReference>
<dbReference type="NCBIfam" id="NF045702">
    <property type="entry name" value="rSAM_GDGT_ether"/>
    <property type="match status" value="1"/>
</dbReference>
<gene>
    <name evidence="6" type="ORF">A3207_07585</name>
</gene>
<dbReference type="Gene3D" id="3.20.20.70">
    <property type="entry name" value="Aldolase class I"/>
    <property type="match status" value="1"/>
</dbReference>
<dbReference type="SUPFAM" id="SSF102114">
    <property type="entry name" value="Radical SAM enzymes"/>
    <property type="match status" value="1"/>
</dbReference>
<evidence type="ECO:0000256" key="4">
    <source>
        <dbReference type="ARBA" id="ARBA00023014"/>
    </source>
</evidence>
<evidence type="ECO:0000256" key="3">
    <source>
        <dbReference type="ARBA" id="ARBA00023004"/>
    </source>
</evidence>
<dbReference type="SFLD" id="SFLDG01067">
    <property type="entry name" value="SPASM/twitch_domain_containing"/>
    <property type="match status" value="1"/>
</dbReference>
<feature type="domain" description="Radical SAM core" evidence="5">
    <location>
        <begin position="96"/>
        <end position="318"/>
    </location>
</feature>
<organism evidence="6 7">
    <name type="scientific">Candidatus Methanomassiliicoccus intestinalis</name>
    <dbReference type="NCBI Taxonomy" id="1406512"/>
    <lineage>
        <taxon>Archaea</taxon>
        <taxon>Methanobacteriati</taxon>
        <taxon>Thermoplasmatota</taxon>
        <taxon>Thermoplasmata</taxon>
        <taxon>Methanomassiliicoccales</taxon>
        <taxon>Methanomassiliicoccaceae</taxon>
        <taxon>Methanomassiliicoccus</taxon>
    </lineage>
</organism>
<keyword evidence="2" id="KW-0479">Metal-binding</keyword>
<sequence>MITIDSALKKGLPKDTKSLCPECKKVVPATIYESDGKVLMDKICPEHGKVTDIYWSDVELYLKAEKFAYDTTGVSNALIQDATSCPENCGLCNLHTSHTVLANLDLTNRCNMNCPICFANANQAGYVYEPTFEEVVKMLETLRAEKPVPCTAIQFSGGEPTIYPRFFDVIKKAKELKFAQIQVATNGVKLASDPEFAIKCAEAGLNTIYLQFDGLDDDIYMRSRGRKMMDVKNKAIENIRNVPNKRPSVVLVPTLVRGLNDHQIGDIIRFAIKNMDVVRGVNFQPVAFTGRMEQEEREKGRYTIPDLVKDIEEQTGYAHKKDWYPVPSVVPISAYASAFLGKDKVTFSAHPHCGLATYWFVKDENNVIPITDFIEVEGLFDDLFELAKKTENSKVKKLSLLKAEKIIKKHMIEDKIPDGMNTMQFIKMMTNVFNNETKEGLAKFSWNMLLVSAMHFQDDYNYDVERVKRCVIHYVVPDGRIIPFCAYNGGPEYRAGVEKEFSVPLDEWRAKQGNEYT</sequence>
<dbReference type="AlphaFoldDB" id="A0A8J8TEY1"/>
<dbReference type="InterPro" id="IPR007197">
    <property type="entry name" value="rSAM"/>
</dbReference>